<dbReference type="Gene3D" id="3.30.1490.180">
    <property type="entry name" value="RNA polymerase ii"/>
    <property type="match status" value="1"/>
</dbReference>
<dbReference type="Pfam" id="PF02586">
    <property type="entry name" value="SRAP"/>
    <property type="match status" value="1"/>
</dbReference>
<feature type="compositionally biased region" description="Polar residues" evidence="14">
    <location>
        <begin position="512"/>
        <end position="542"/>
    </location>
</feature>
<dbReference type="SUPFAM" id="SSF64484">
    <property type="entry name" value="beta and beta-prime subunits of DNA dependent RNA-polymerase"/>
    <property type="match status" value="1"/>
</dbReference>
<dbReference type="Pfam" id="PF23465">
    <property type="entry name" value="DUF7131"/>
    <property type="match status" value="1"/>
</dbReference>
<feature type="compositionally biased region" description="Low complexity" evidence="14">
    <location>
        <begin position="1119"/>
        <end position="1128"/>
    </location>
</feature>
<keyword evidence="17" id="KW-1185">Reference proteome</keyword>
<dbReference type="Proteomes" id="UP000253153">
    <property type="component" value="Unassembled WGS sequence"/>
</dbReference>
<evidence type="ECO:0000256" key="12">
    <source>
        <dbReference type="ARBA" id="ARBA00048552"/>
    </source>
</evidence>
<dbReference type="FunFam" id="3.30.1490.180:FF:000002">
    <property type="entry name" value="DNA-directed RNA polymerase subunit"/>
    <property type="match status" value="1"/>
</dbReference>
<evidence type="ECO:0000256" key="4">
    <source>
        <dbReference type="ARBA" id="ARBA00022478"/>
    </source>
</evidence>
<feature type="compositionally biased region" description="Polar residues" evidence="14">
    <location>
        <begin position="673"/>
        <end position="683"/>
    </location>
</feature>
<dbReference type="Gene3D" id="2.40.40.20">
    <property type="match status" value="1"/>
</dbReference>
<feature type="compositionally biased region" description="Basic and acidic residues" evidence="14">
    <location>
        <begin position="620"/>
        <end position="636"/>
    </location>
</feature>
<dbReference type="InterPro" id="IPR007081">
    <property type="entry name" value="RNA_pol_Rpb1_5"/>
</dbReference>
<dbReference type="GO" id="GO:0003697">
    <property type="term" value="F:single-stranded DNA binding"/>
    <property type="evidence" value="ECO:0007669"/>
    <property type="project" value="InterPro"/>
</dbReference>
<dbReference type="InterPro" id="IPR007083">
    <property type="entry name" value="RNA_pol_Rpb1_4"/>
</dbReference>
<dbReference type="Gene3D" id="6.20.50.80">
    <property type="match status" value="1"/>
</dbReference>
<dbReference type="Gene3D" id="6.10.250.2940">
    <property type="match status" value="1"/>
</dbReference>
<dbReference type="InterPro" id="IPR000722">
    <property type="entry name" value="RNA_pol_asu"/>
</dbReference>
<evidence type="ECO:0000256" key="5">
    <source>
        <dbReference type="ARBA" id="ARBA00022679"/>
    </source>
</evidence>
<accession>A0A366QX03</accession>
<feature type="region of interest" description="Disordered" evidence="14">
    <location>
        <begin position="616"/>
        <end position="721"/>
    </location>
</feature>
<evidence type="ECO:0000256" key="13">
    <source>
        <dbReference type="RuleBase" id="RU004279"/>
    </source>
</evidence>
<dbReference type="InterPro" id="IPR057826">
    <property type="entry name" value="WWE_C20G8.02"/>
</dbReference>
<feature type="compositionally biased region" description="Basic and acidic residues" evidence="14">
    <location>
        <begin position="698"/>
        <end position="716"/>
    </location>
</feature>
<feature type="compositionally biased region" description="Acidic residues" evidence="14">
    <location>
        <begin position="2741"/>
        <end position="2753"/>
    </location>
</feature>
<evidence type="ECO:0000256" key="1">
    <source>
        <dbReference type="ARBA" id="ARBA00004123"/>
    </source>
</evidence>
<name>A0A366QX03_9HYPO</name>
<dbReference type="Pfam" id="PF00623">
    <property type="entry name" value="RNA_pol_Rpb1_2"/>
    <property type="match status" value="1"/>
</dbReference>
<proteinExistence type="inferred from homology"/>
<dbReference type="SUPFAM" id="SSF143081">
    <property type="entry name" value="BB1717-like"/>
    <property type="match status" value="1"/>
</dbReference>
<reference evidence="16 17" key="1">
    <citation type="submission" date="2018-06" db="EMBL/GenBank/DDBJ databases">
        <title>Fusarium incarnatum-equiseti species complex species 28.</title>
        <authorList>
            <person name="Gardiner D.M."/>
        </authorList>
    </citation>
    <scope>NUCLEOTIDE SEQUENCE [LARGE SCALE GENOMIC DNA]</scope>
    <source>
        <strain evidence="16 17">FIESC_28</strain>
    </source>
</reference>
<dbReference type="SMART" id="SM01127">
    <property type="entry name" value="DDHD"/>
    <property type="match status" value="1"/>
</dbReference>
<evidence type="ECO:0000256" key="10">
    <source>
        <dbReference type="ARBA" id="ARBA00023163"/>
    </source>
</evidence>
<dbReference type="GO" id="GO:0106300">
    <property type="term" value="P:protein-DNA covalent cross-linking repair"/>
    <property type="evidence" value="ECO:0007669"/>
    <property type="project" value="InterPro"/>
</dbReference>
<comment type="caution">
    <text evidence="16">The sequence shown here is derived from an EMBL/GenBank/DDBJ whole genome shotgun (WGS) entry which is preliminary data.</text>
</comment>
<dbReference type="Gene3D" id="1.10.132.30">
    <property type="match status" value="1"/>
</dbReference>
<keyword evidence="9" id="KW-0460">Magnesium</keyword>
<keyword evidence="5 13" id="KW-0808">Transferase</keyword>
<keyword evidence="10 13" id="KW-0804">Transcription</keyword>
<evidence type="ECO:0000259" key="15">
    <source>
        <dbReference type="PROSITE" id="PS51043"/>
    </source>
</evidence>
<gene>
    <name evidence="16" type="ORF">FIESC28_09863</name>
</gene>
<dbReference type="FunFam" id="1.10.274.100:FF:000005">
    <property type="entry name" value="DNA-directed RNA polymerase subunit"/>
    <property type="match status" value="1"/>
</dbReference>
<dbReference type="FunFam" id="1.10.150.390:FF:000004">
    <property type="entry name" value="DNA-directed RNA polymerase subunit"/>
    <property type="match status" value="1"/>
</dbReference>
<dbReference type="Pfam" id="PF04983">
    <property type="entry name" value="RNA_pol_Rpb1_3"/>
    <property type="match status" value="1"/>
</dbReference>
<dbReference type="Gene3D" id="4.10.860.120">
    <property type="entry name" value="RNA polymerase II, clamp domain"/>
    <property type="match status" value="1"/>
</dbReference>
<comment type="similarity">
    <text evidence="2 13">Belongs to the RNA polymerase beta' chain family.</text>
</comment>
<dbReference type="InterPro" id="IPR007066">
    <property type="entry name" value="RNA_pol_Rpb1_3"/>
</dbReference>
<feature type="region of interest" description="Disordered" evidence="14">
    <location>
        <begin position="2723"/>
        <end position="2802"/>
    </location>
</feature>
<dbReference type="GO" id="GO:0000428">
    <property type="term" value="C:DNA-directed RNA polymerase complex"/>
    <property type="evidence" value="ECO:0007669"/>
    <property type="project" value="UniProtKB-KW"/>
</dbReference>
<dbReference type="FunFam" id="4.10.860.120:FF:000004">
    <property type="entry name" value="DNA-directed RNA polymerase subunit"/>
    <property type="match status" value="1"/>
</dbReference>
<feature type="region of interest" description="Disordered" evidence="14">
    <location>
        <begin position="3003"/>
        <end position="3082"/>
    </location>
</feature>
<comment type="subunit">
    <text evidence="3">Component of the RNA polymerase III (Pol III) complex consisting of 17 subunits.</text>
</comment>
<feature type="compositionally biased region" description="Polar residues" evidence="14">
    <location>
        <begin position="2792"/>
        <end position="2802"/>
    </location>
</feature>
<dbReference type="GeneID" id="41999294"/>
<evidence type="ECO:0000256" key="8">
    <source>
        <dbReference type="ARBA" id="ARBA00022833"/>
    </source>
</evidence>
<organism evidence="16 17">
    <name type="scientific">Fusarium coffeatum</name>
    <dbReference type="NCBI Taxonomy" id="231269"/>
    <lineage>
        <taxon>Eukaryota</taxon>
        <taxon>Fungi</taxon>
        <taxon>Dikarya</taxon>
        <taxon>Ascomycota</taxon>
        <taxon>Pezizomycotina</taxon>
        <taxon>Sordariomycetes</taxon>
        <taxon>Hypocreomycetidae</taxon>
        <taxon>Hypocreales</taxon>
        <taxon>Nectriaceae</taxon>
        <taxon>Fusarium</taxon>
        <taxon>Fusarium incarnatum-equiseti species complex</taxon>
    </lineage>
</organism>
<dbReference type="Pfam" id="PF04997">
    <property type="entry name" value="RNA_pol_Rpb1_1"/>
    <property type="match status" value="1"/>
</dbReference>
<dbReference type="Pfam" id="PF02862">
    <property type="entry name" value="DDHD"/>
    <property type="match status" value="1"/>
</dbReference>
<keyword evidence="6 13" id="KW-0548">Nucleotidyltransferase</keyword>
<dbReference type="CDD" id="cd02736">
    <property type="entry name" value="RNAP_III_Rpc1_C"/>
    <property type="match status" value="1"/>
</dbReference>
<keyword evidence="4 13" id="KW-0240">DNA-directed RNA polymerase</keyword>
<dbReference type="InterPro" id="IPR055555">
    <property type="entry name" value="PA-PLA1_DUF7131"/>
</dbReference>
<evidence type="ECO:0000256" key="11">
    <source>
        <dbReference type="ARBA" id="ARBA00023242"/>
    </source>
</evidence>
<feature type="compositionally biased region" description="Basic and acidic residues" evidence="14">
    <location>
        <begin position="3009"/>
        <end position="3053"/>
    </location>
</feature>
<dbReference type="Gene3D" id="1.10.150.390">
    <property type="match status" value="1"/>
</dbReference>
<dbReference type="SMART" id="SM00663">
    <property type="entry name" value="RPOLA_N"/>
    <property type="match status" value="1"/>
</dbReference>
<evidence type="ECO:0000256" key="2">
    <source>
        <dbReference type="ARBA" id="ARBA00006460"/>
    </source>
</evidence>
<feature type="region of interest" description="Disordered" evidence="14">
    <location>
        <begin position="391"/>
        <end position="437"/>
    </location>
</feature>
<dbReference type="Pfam" id="PF23463">
    <property type="entry name" value="WWE_2"/>
    <property type="match status" value="1"/>
</dbReference>
<dbReference type="RefSeq" id="XP_031011894.1">
    <property type="nucleotide sequence ID" value="XM_031163998.1"/>
</dbReference>
<evidence type="ECO:0000256" key="9">
    <source>
        <dbReference type="ARBA" id="ARBA00022842"/>
    </source>
</evidence>
<dbReference type="NCBIfam" id="NF006336">
    <property type="entry name" value="PRK08566.1"/>
    <property type="match status" value="1"/>
</dbReference>
<evidence type="ECO:0000256" key="7">
    <source>
        <dbReference type="ARBA" id="ARBA00022723"/>
    </source>
</evidence>
<evidence type="ECO:0000313" key="16">
    <source>
        <dbReference type="EMBL" id="RBR09413.1"/>
    </source>
</evidence>
<dbReference type="OrthoDB" id="270392at2759"/>
<keyword evidence="11" id="KW-0539">Nucleus</keyword>
<dbReference type="InterPro" id="IPR038120">
    <property type="entry name" value="Rpb1_funnel_sf"/>
</dbReference>
<dbReference type="Gene3D" id="3.90.1680.10">
    <property type="entry name" value="SOS response associated peptidase-like"/>
    <property type="match status" value="1"/>
</dbReference>
<dbReference type="PROSITE" id="PS51043">
    <property type="entry name" value="DDHD"/>
    <property type="match status" value="1"/>
</dbReference>
<feature type="region of interest" description="Disordered" evidence="14">
    <location>
        <begin position="1116"/>
        <end position="1135"/>
    </location>
</feature>
<feature type="domain" description="DDHD" evidence="15">
    <location>
        <begin position="942"/>
        <end position="1265"/>
    </location>
</feature>
<comment type="catalytic activity">
    <reaction evidence="12 13">
        <text>RNA(n) + a ribonucleoside 5'-triphosphate = RNA(n+1) + diphosphate</text>
        <dbReference type="Rhea" id="RHEA:21248"/>
        <dbReference type="Rhea" id="RHEA-COMP:14527"/>
        <dbReference type="Rhea" id="RHEA-COMP:17342"/>
        <dbReference type="ChEBI" id="CHEBI:33019"/>
        <dbReference type="ChEBI" id="CHEBI:61557"/>
        <dbReference type="ChEBI" id="CHEBI:140395"/>
        <dbReference type="EC" id="2.7.7.6"/>
    </reaction>
</comment>
<dbReference type="InterPro" id="IPR035697">
    <property type="entry name" value="RNAP_III_RPC1_N"/>
</dbReference>
<feature type="compositionally biased region" description="Low complexity" evidence="14">
    <location>
        <begin position="684"/>
        <end position="697"/>
    </location>
</feature>
<feature type="region of interest" description="Disordered" evidence="14">
    <location>
        <begin position="1183"/>
        <end position="1212"/>
    </location>
</feature>
<dbReference type="InterPro" id="IPR004177">
    <property type="entry name" value="DDHD_dom"/>
</dbReference>
<sequence length="3082" mass="342319">MSVCKVCEEALVLRLDADDDEIEAAGAAGSSSASNSTVPDDLELSCGCHFHWQCLLDQSSEMALSLKCPSCNDHLPVNNAGPSVTNPFLSTPAGAAILTTYTNEGGVQENLDILPSITEEAYLESHPEARPARALHVMCAEGDVGGIVELLRDASDDIEDMASFVTYQDPLADMKSGLHLAIENKQEESLWLLLWLCSTIPESSFPENARSVAEALGVGRLSVNSEQDIRGLRDSHGKTAADIAQQQQGHWDRILQTGILSQTMAPGTTDKKTEKSYLSSAVDSINPWAASRSTTPTQKLKPEPDSLLAAAPANPDDHSTTHLYGQSFRTYPSGCPPLKVQWFHAVDVPKRKPKLSRSAKPEQITASPKKYNAFSPSDSKALEAEYQKLLEQTENTRSQVSGSTHPVTRKRKADAPGRNPDDTAEDTAGNTDSQPIGTRVAVNEDFLFDVDIESRELAPVYWLGPVYDVRRGTWFYQEGSNLRPCEENLAAQLEEGYLKMKPWLYPTRDRSPSGTRRNLTPKASQENLGSTSKGPVENSSAPQVGDNLPTESPSRGQNQPQSYRLFGTHMNSMATYHDTTTAYLNTEGMLSWVASSMYQRFSGGSYMSGVKLVRGYSEPSKNKEKDVEKEKNDENKSGVGEDALSLDEKQQKLLKRRSAPPSTRASHEEPVQEATNSSPSQDPRQSTLQRQLSSLLEGEAKTKAEKEEEIRRREEQEIQDDYNAQVGETQGREIEHLVLVTHGIGQLLSLRMESVNFVHDVNVLRKTIKSVYANSADLKALNSELGAGPGNSRVQVLPVCWRHLLDFPQKREKKGERDLGDLDGDEDEYPSLEDITVEGVAFARSLISDLALDVLLYQSSYRAQISKIVLDECNRIFKLFRKRNPEFKGKVHLMGHSLGSAILFDLLCQQKRDQAPESRPLLRLWPAQDISETPGKDPDLSLEFKVEDFFCIGSPIGLFQMLKGQTIAARHRKPAGNIKSASGATTPDDILRTAQLPSGTEQISSITGHPTSVASPKVQQLFNIFHPSDPISYRLEPLISPSMSTLKPQLLPYTKRGIFGNVAPQGLTGIGAKVGQSVSGLWSSLSAGIASNLLNRSLGLSNEEVARLTANASQAEVAGTETTGTKGTANREVSSAAEKLEATDARMKKLADSATGNAGLDPEAGDRNPTLIDEEIETLYSNFQKNRTRSTKDEETSTTTADEDKKARKMRNEEAKVRALNRNGRVDYSIQESVLDFNPINTIASHMAYWADEDVNHFVLSQLLSNRSSNRSNAEVSSKKDLRRDLELLVIPVKQQLVDKLPKRFKGIKFGIQSNQDIANQAVLEVSDRLLYDIENNRAPYRHGPLDSRLGTSSKQGRCSTCLESLKDCNGHFGHVRLPLPAFHVGYLRFIMSILQEICKDCGRVLLEEPERQQFLKELRRPFLDNLRRTQICKRINEQCRKIKTCPYCGSLNGQIRKIGVLKLAHDKFVAYNKSTSAKKTPPESKIKFDKSFNDAKRENPELDKHLRKAMEDLNPLRVLNLFKMISPTDCELLGLDPAEGRPEMFIWQFLPAPPVCIRPSVAQDNASNEDDITTKLADIVWVSGMIRSALQKGSPVQTIMEQWEYLQTQIAMYVNSDVPGLQQPGFGKTTRGFCQRLKGKQGRFRGNLSGKRVDFSGRTVISPDPNLGIDQVAVPELVAKNLTYPERVQRQNIEKLRQCVKNGPDVWPGAQRVIKSDEGGYLQSLKFGNREYIARDLKFGDIVERHLEDNDIVLFNRQPSLHKLSIMSHLAKVRPWRTFRLNECVCGPYNADFDGDEMNLHVPQTEEARAEAINLMGIKHNLATPKNGEPVIAATQDFITAAYLLSGKDRFFDRKTFTYLCMHMMDGKTHLDLPPPAIIAPQSLWTGKQLFSMLMRPNKDSPVKVNLDAKCRTYKARPGQCPDMDPNDGWLVVRNSEVMCGRMDKSTVGDGKKDSIFYIILRDFGPDEAVTAMNRLAKLCARQLTNHGFSIGIGDVFPPQSLIQEKERLAAAAYKQCDDLIETFKAGKLEKAAGCNQEESLENFMSGILSKVRQQAGSYCVETLSRNNAPLVMAKSGSKGSELNVAQMVALVGQQIIGGARVADGFQDRTLPHFHKNARQPPSKGFVKNSFYSGLSPTEFIFHAMSGREGLVDTAVKTAETGYMSRRLMKSLEDLSTQYDDTVRTSGGGIVQFQFGADKLDPVDMEGSAAPVHFERTWTHAQSLTVDNSETSMTPDEIRSFCDSKLEPERRRYVRKALVDGTVLDYEDTSDYGIDEHEGARGFLRAIESHVEALASKLERVRKLAGFEGDKMIKPTAQDHADRTAKVTLSTLQLFIKLCLEKYKKAHVEPGHAVGAVGAQSIGEPGTQMTLKTFHFAGVAGMSITGGVPRIKEIINASKTISTPVITCPLENNEQIEAARVVKGRIEKTYISDILRFVEDEWRTTEGNVVLQIDPTALSDMHLGIGPYDIAEAICKQRKLKVQRDDLSIDGDRIVVRIRDVSDPAVKKTIARSKAAESGDMLLRANFLRRALPNVPISGYSETTRAIIQTAENGTHEVLVEGYGLRECMTTEGVIGTKASTNNVMECRDVLGIEAARTTIAVEIGEVMKDMNIDPRHMQLLADVMTYKGEVLGITRFGLSKMRDSVLQLASFEKTPDHLFEAAAGMKTDQIEGVSECIIMGQTMSVGTGAFQVVRRLGIRDSDVKQKPTLFEDAWKKETALKQKSRRKRPSEIRQMLQDDGLEVDDAPEDAGDGAPRSSYNFAPGYHGVVYRADTPDRGAGPQHGDRESQETSTMTSVKSGDSTAYKLQSMKWGLIPSWTKRNPDYGSMLKTINCRDDSLSSPGGLWASMKARKRCIVVAQGFYEWLKSGKEKLPHYVKRKDGRLMCFAGLWDCVQYEGSEEKLYTYTIITTDSNPQLKFLHARMPVILEPQSPDITSWLNPSQDEWSDQLQSLLRPFEGALEVYPVSKDVGKVGNNSPSFVVPLDSKENKSNIKNFFNIAGGQKPSTTREQEEQYRGILKEEQNHEKPVLEIKKEPDQSHESPAAKRKVPEGFDTEGNDSNDDTKKAQNRVRLDLEHMRM</sequence>
<dbReference type="InterPro" id="IPR042102">
    <property type="entry name" value="RNA_pol_Rpb1_3_sf"/>
</dbReference>
<protein>
    <recommendedName>
        <fullName evidence="13">DNA-directed RNA polymerase subunit</fullName>
        <ecNumber evidence="13">2.7.7.6</ecNumber>
    </recommendedName>
</protein>
<keyword evidence="7" id="KW-0479">Metal-binding</keyword>
<dbReference type="FunFam" id="2.40.40.20:FF:000019">
    <property type="entry name" value="DNA-directed RNA polymerase II subunit RPB1"/>
    <property type="match status" value="1"/>
</dbReference>
<dbReference type="InterPro" id="IPR044893">
    <property type="entry name" value="RNA_pol_Rpb1_clamp_domain"/>
</dbReference>
<evidence type="ECO:0000256" key="14">
    <source>
        <dbReference type="SAM" id="MobiDB-lite"/>
    </source>
</evidence>
<comment type="subcellular location">
    <subcellularLocation>
        <location evidence="1">Nucleus</location>
    </subcellularLocation>
</comment>
<dbReference type="EC" id="2.7.7.6" evidence="13"/>
<dbReference type="Gene3D" id="1.10.274.100">
    <property type="entry name" value="RNA polymerase Rpb1, domain 3"/>
    <property type="match status" value="1"/>
</dbReference>
<keyword evidence="8" id="KW-0862">Zinc</keyword>
<dbReference type="InterPro" id="IPR035698">
    <property type="entry name" value="RNAP_III_Rpc1_C"/>
</dbReference>
<feature type="compositionally biased region" description="Polar residues" evidence="14">
    <location>
        <begin position="549"/>
        <end position="562"/>
    </location>
</feature>
<dbReference type="GO" id="GO:0005634">
    <property type="term" value="C:nucleus"/>
    <property type="evidence" value="ECO:0007669"/>
    <property type="project" value="UniProtKB-SubCell"/>
</dbReference>
<evidence type="ECO:0000313" key="17">
    <source>
        <dbReference type="Proteomes" id="UP000253153"/>
    </source>
</evidence>
<dbReference type="Pfam" id="PF04998">
    <property type="entry name" value="RNA_pol_Rpb1_5"/>
    <property type="match status" value="1"/>
</dbReference>
<feature type="region of interest" description="Disordered" evidence="14">
    <location>
        <begin position="350"/>
        <end position="378"/>
    </location>
</feature>
<dbReference type="PANTHER" id="PTHR48446">
    <property type="entry name" value="DNA-DIRECTED RNA POLYMERASE SUBUNIT BETA' N-TERMINAL SECTION"/>
    <property type="match status" value="1"/>
</dbReference>
<evidence type="ECO:0000256" key="3">
    <source>
        <dbReference type="ARBA" id="ARBA00011206"/>
    </source>
</evidence>
<feature type="compositionally biased region" description="Polar residues" evidence="14">
    <location>
        <begin position="391"/>
        <end position="406"/>
    </location>
</feature>
<dbReference type="GO" id="GO:0006351">
    <property type="term" value="P:DNA-templated transcription"/>
    <property type="evidence" value="ECO:0007669"/>
    <property type="project" value="InterPro"/>
</dbReference>
<dbReference type="InterPro" id="IPR006592">
    <property type="entry name" value="RNA_pol_N"/>
</dbReference>
<dbReference type="CDD" id="cd02583">
    <property type="entry name" value="RNAP_III_RPC1_N"/>
    <property type="match status" value="1"/>
</dbReference>
<feature type="region of interest" description="Disordered" evidence="14">
    <location>
        <begin position="288"/>
        <end position="317"/>
    </location>
</feature>
<dbReference type="InterPro" id="IPR003738">
    <property type="entry name" value="SRAP"/>
</dbReference>
<dbReference type="InterPro" id="IPR036590">
    <property type="entry name" value="SRAP-like"/>
</dbReference>
<dbReference type="GO" id="GO:0003899">
    <property type="term" value="F:DNA-directed RNA polymerase activity"/>
    <property type="evidence" value="ECO:0007669"/>
    <property type="project" value="UniProtKB-EC"/>
</dbReference>
<evidence type="ECO:0000256" key="6">
    <source>
        <dbReference type="ARBA" id="ARBA00022695"/>
    </source>
</evidence>
<dbReference type="InterPro" id="IPR015700">
    <property type="entry name" value="RPC1"/>
</dbReference>
<comment type="function">
    <text evidence="13">DNA-dependent RNA polymerase catalyzes the transcription of DNA into RNA using the four ribonucleoside triphosphates as substrates.</text>
</comment>
<dbReference type="EMBL" id="QKXC01000265">
    <property type="protein sequence ID" value="RBR09413.1"/>
    <property type="molecule type" value="Genomic_DNA"/>
</dbReference>
<feature type="compositionally biased region" description="Basic and acidic residues" evidence="14">
    <location>
        <begin position="1202"/>
        <end position="1212"/>
    </location>
</feature>
<dbReference type="InterPro" id="IPR007080">
    <property type="entry name" value="RNA_pol_Rpb1_1"/>
</dbReference>
<dbReference type="Pfam" id="PF05000">
    <property type="entry name" value="RNA_pol_Rpb1_4"/>
    <property type="match status" value="1"/>
</dbReference>
<feature type="region of interest" description="Disordered" evidence="14">
    <location>
        <begin position="504"/>
        <end position="562"/>
    </location>
</feature>
<dbReference type="GO" id="GO:0046872">
    <property type="term" value="F:metal ion binding"/>
    <property type="evidence" value="ECO:0007669"/>
    <property type="project" value="UniProtKB-KW"/>
</dbReference>
<dbReference type="PANTHER" id="PTHR48446:SF1">
    <property type="entry name" value="DNA-DIRECTED RNA POLYMERASE SUBUNIT BETA' N-TERMINAL SECTION"/>
    <property type="match status" value="1"/>
</dbReference>
<feature type="compositionally biased region" description="Basic and acidic residues" evidence="14">
    <location>
        <begin position="3064"/>
        <end position="3082"/>
    </location>
</feature>